<dbReference type="KEGG" id="pda:103712584"/>
<gene>
    <name evidence="3" type="primary">LOC103712584</name>
</gene>
<name>A0A8B7CEN8_PHODC</name>
<dbReference type="Gene3D" id="3.40.630.30">
    <property type="match status" value="1"/>
</dbReference>
<reference evidence="3" key="2">
    <citation type="submission" date="2025-08" db="UniProtKB">
        <authorList>
            <consortium name="RefSeq"/>
        </authorList>
    </citation>
    <scope>IDENTIFICATION</scope>
    <source>
        <tissue evidence="3">Young leaves</tissue>
    </source>
</reference>
<organism evidence="2 3">
    <name type="scientific">Phoenix dactylifera</name>
    <name type="common">Date palm</name>
    <dbReference type="NCBI Taxonomy" id="42345"/>
    <lineage>
        <taxon>Eukaryota</taxon>
        <taxon>Viridiplantae</taxon>
        <taxon>Streptophyta</taxon>
        <taxon>Embryophyta</taxon>
        <taxon>Tracheophyta</taxon>
        <taxon>Spermatophyta</taxon>
        <taxon>Magnoliopsida</taxon>
        <taxon>Liliopsida</taxon>
        <taxon>Arecaceae</taxon>
        <taxon>Coryphoideae</taxon>
        <taxon>Phoeniceae</taxon>
        <taxon>Phoenix</taxon>
    </lineage>
</organism>
<dbReference type="AlphaFoldDB" id="A0A8B7CEN8"/>
<dbReference type="OrthoDB" id="41532at2759"/>
<dbReference type="PANTHER" id="PTHR47426">
    <property type="entry name" value="ACYL-COA N-ACYLTRANSFERASES (NAT) SUPERFAMILY PROTEIN"/>
    <property type="match status" value="1"/>
</dbReference>
<accession>A0A8B7CEN8</accession>
<dbReference type="Proteomes" id="UP000228380">
    <property type="component" value="Chromosome 6"/>
</dbReference>
<feature type="domain" description="N-acetyltransferase" evidence="1">
    <location>
        <begin position="234"/>
        <end position="329"/>
    </location>
</feature>
<dbReference type="InterPro" id="IPR016181">
    <property type="entry name" value="Acyl_CoA_acyltransferase"/>
</dbReference>
<dbReference type="CDD" id="cd04301">
    <property type="entry name" value="NAT_SF"/>
    <property type="match status" value="1"/>
</dbReference>
<proteinExistence type="predicted"/>
<dbReference type="SUPFAM" id="SSF55729">
    <property type="entry name" value="Acyl-CoA N-acyltransferases (Nat)"/>
    <property type="match status" value="1"/>
</dbReference>
<dbReference type="PANTHER" id="PTHR47426:SF3">
    <property type="entry name" value="GCN5-RELATED N-ACETYLTRANSFERASE 6, CHLOROPLASTIC"/>
    <property type="match status" value="1"/>
</dbReference>
<dbReference type="PROSITE" id="PS51186">
    <property type="entry name" value="GNAT"/>
    <property type="match status" value="1"/>
</dbReference>
<dbReference type="Pfam" id="PF00583">
    <property type="entry name" value="Acetyltransf_1"/>
    <property type="match status" value="1"/>
</dbReference>
<evidence type="ECO:0000313" key="2">
    <source>
        <dbReference type="Proteomes" id="UP000228380"/>
    </source>
</evidence>
<evidence type="ECO:0000259" key="1">
    <source>
        <dbReference type="PROSITE" id="PS51186"/>
    </source>
</evidence>
<reference evidence="2" key="1">
    <citation type="journal article" date="2019" name="Nat. Commun.">
        <title>Genome-wide association mapping of date palm fruit traits.</title>
        <authorList>
            <person name="Hazzouri K.M."/>
            <person name="Gros-Balthazard M."/>
            <person name="Flowers J.M."/>
            <person name="Copetti D."/>
            <person name="Lemansour A."/>
            <person name="Lebrun M."/>
            <person name="Masmoudi K."/>
            <person name="Ferrand S."/>
            <person name="Dhar M.I."/>
            <person name="Fresquez Z.A."/>
            <person name="Rosas U."/>
            <person name="Zhang J."/>
            <person name="Talag J."/>
            <person name="Lee S."/>
            <person name="Kudrna D."/>
            <person name="Powell R.F."/>
            <person name="Leitch I.J."/>
            <person name="Krueger R.R."/>
            <person name="Wing R.A."/>
            <person name="Amiri K.M.A."/>
            <person name="Purugganan M.D."/>
        </authorList>
    </citation>
    <scope>NUCLEOTIDE SEQUENCE [LARGE SCALE GENOMIC DNA]</scope>
    <source>
        <strain evidence="2">cv. Khalas</strain>
    </source>
</reference>
<protein>
    <submittedName>
        <fullName evidence="3">Uncharacterized protein LOC103712584 isoform X1</fullName>
    </submittedName>
</protein>
<sequence>MAIVAAPPSGLRRIPVIRVGNRRRSLKRFSCTVMKDGPMKSYDDEKKEDDSGGLHLTIRGTQLDISASPSNMVPRIPHLQMSSGPSNLRFNKLQASDEEPDCSRTSDLRFDRLQPTDKECNCRHKRVFGRFVAREALLDEEYWTAAWLRAESHWENQSDVRYLENFKRKYAEQEFNAIKRRCSRQHAEKCICIVAVKNDERNGKRTVLSSIVGTLDLNIRHLLCGETFPGECTKPSAFSSIYQADQPKYGYVANLCVAKYARRQGIASNMLLLAFEAAKLYGADETFVHVHQDNTAAQKLYDRTGFQMVDTAIPHLLAEKKYLMSFKTKSSSPNADCSHVVA</sequence>
<dbReference type="RefSeq" id="XP_008797371.1">
    <property type="nucleotide sequence ID" value="XM_008799149.3"/>
</dbReference>
<evidence type="ECO:0000313" key="3">
    <source>
        <dbReference type="RefSeq" id="XP_008797371.1"/>
    </source>
</evidence>
<dbReference type="InterPro" id="IPR000182">
    <property type="entry name" value="GNAT_dom"/>
</dbReference>
<keyword evidence="2" id="KW-1185">Reference proteome</keyword>
<dbReference type="GeneID" id="103712584"/>
<dbReference type="GO" id="GO:0016747">
    <property type="term" value="F:acyltransferase activity, transferring groups other than amino-acyl groups"/>
    <property type="evidence" value="ECO:0007669"/>
    <property type="project" value="InterPro"/>
</dbReference>